<dbReference type="FunFam" id="1.10.150.20:FF:000070">
    <property type="entry name" value="DNA polymerase I, putative"/>
    <property type="match status" value="1"/>
</dbReference>
<dbReference type="PANTHER" id="PTHR10133:SF62">
    <property type="entry name" value="DNA POLYMERASE THETA"/>
    <property type="match status" value="1"/>
</dbReference>
<keyword evidence="16" id="KW-1185">Reference proteome</keyword>
<comment type="catalytic activity">
    <reaction evidence="11">
        <text>DNA(n) + a 2'-deoxyribonucleoside 5'-triphosphate = DNA(n+1) + diphosphate</text>
        <dbReference type="Rhea" id="RHEA:22508"/>
        <dbReference type="Rhea" id="RHEA-COMP:17339"/>
        <dbReference type="Rhea" id="RHEA-COMP:17340"/>
        <dbReference type="ChEBI" id="CHEBI:33019"/>
        <dbReference type="ChEBI" id="CHEBI:61560"/>
        <dbReference type="ChEBI" id="CHEBI:173112"/>
        <dbReference type="EC" id="2.7.7.7"/>
    </reaction>
</comment>
<evidence type="ECO:0000256" key="5">
    <source>
        <dbReference type="ARBA" id="ARBA00022741"/>
    </source>
</evidence>
<evidence type="ECO:0000313" key="15">
    <source>
        <dbReference type="EMBL" id="CAB0034834.1"/>
    </source>
</evidence>
<dbReference type="SUPFAM" id="SSF56672">
    <property type="entry name" value="DNA/RNA polymerases"/>
    <property type="match status" value="1"/>
</dbReference>
<gene>
    <name evidence="15" type="ORF">TBRA_LOCUS6732</name>
</gene>
<dbReference type="InterPro" id="IPR019760">
    <property type="entry name" value="DNA-dir_DNA_pol_A_CS"/>
</dbReference>
<dbReference type="GO" id="GO:0005524">
    <property type="term" value="F:ATP binding"/>
    <property type="evidence" value="ECO:0007669"/>
    <property type="project" value="UniProtKB-KW"/>
</dbReference>
<evidence type="ECO:0000256" key="1">
    <source>
        <dbReference type="ARBA" id="ARBA00004123"/>
    </source>
</evidence>
<dbReference type="EMBL" id="CADCXV010000761">
    <property type="protein sequence ID" value="CAB0034834.1"/>
    <property type="molecule type" value="Genomic_DNA"/>
</dbReference>
<dbReference type="Proteomes" id="UP000479190">
    <property type="component" value="Unassembled WGS sequence"/>
</dbReference>
<proteinExistence type="predicted"/>
<feature type="compositionally biased region" description="Basic residues" evidence="12">
    <location>
        <begin position="857"/>
        <end position="866"/>
    </location>
</feature>
<protein>
    <recommendedName>
        <fullName evidence="2">DNA-directed DNA polymerase</fullName>
        <ecNumber evidence="2">2.7.7.7</ecNumber>
    </recommendedName>
</protein>
<dbReference type="CDD" id="cd08638">
    <property type="entry name" value="DNA_pol_A_theta"/>
    <property type="match status" value="1"/>
</dbReference>
<dbReference type="Pfam" id="PF00270">
    <property type="entry name" value="DEAD"/>
    <property type="match status" value="1"/>
</dbReference>
<evidence type="ECO:0000256" key="4">
    <source>
        <dbReference type="ARBA" id="ARBA00022695"/>
    </source>
</evidence>
<evidence type="ECO:0000256" key="7">
    <source>
        <dbReference type="ARBA" id="ARBA00022840"/>
    </source>
</evidence>
<comment type="subcellular location">
    <subcellularLocation>
        <location evidence="1">Nucleus</location>
    </subcellularLocation>
</comment>
<feature type="compositionally biased region" description="Low complexity" evidence="12">
    <location>
        <begin position="742"/>
        <end position="754"/>
    </location>
</feature>
<evidence type="ECO:0000313" key="16">
    <source>
        <dbReference type="Proteomes" id="UP000479190"/>
    </source>
</evidence>
<dbReference type="Gene3D" id="1.10.150.20">
    <property type="entry name" value="5' to 3' exonuclease, C-terminal subdomain"/>
    <property type="match status" value="1"/>
</dbReference>
<dbReference type="GO" id="GO:0003887">
    <property type="term" value="F:DNA-directed DNA polymerase activity"/>
    <property type="evidence" value="ECO:0007669"/>
    <property type="project" value="UniProtKB-KW"/>
</dbReference>
<dbReference type="SUPFAM" id="SSF46785">
    <property type="entry name" value="Winged helix' DNA-binding domain"/>
    <property type="match status" value="1"/>
</dbReference>
<dbReference type="Pfam" id="PF00476">
    <property type="entry name" value="DNA_pol_A"/>
    <property type="match status" value="1"/>
</dbReference>
<dbReference type="GO" id="GO:0005634">
    <property type="term" value="C:nucleus"/>
    <property type="evidence" value="ECO:0007669"/>
    <property type="project" value="UniProtKB-SubCell"/>
</dbReference>
<dbReference type="InterPro" id="IPR011545">
    <property type="entry name" value="DEAD/DEAH_box_helicase_dom"/>
</dbReference>
<evidence type="ECO:0000259" key="14">
    <source>
        <dbReference type="PROSITE" id="PS51194"/>
    </source>
</evidence>
<dbReference type="InterPro" id="IPR001098">
    <property type="entry name" value="DNA-dir_DNA_pol_A_palm_dom"/>
</dbReference>
<evidence type="ECO:0000256" key="8">
    <source>
        <dbReference type="ARBA" id="ARBA00022932"/>
    </source>
</evidence>
<keyword evidence="6" id="KW-0227">DNA damage</keyword>
<feature type="region of interest" description="Disordered" evidence="12">
    <location>
        <begin position="847"/>
        <end position="866"/>
    </location>
</feature>
<organism evidence="15 16">
    <name type="scientific">Trichogramma brassicae</name>
    <dbReference type="NCBI Taxonomy" id="86971"/>
    <lineage>
        <taxon>Eukaryota</taxon>
        <taxon>Metazoa</taxon>
        <taxon>Ecdysozoa</taxon>
        <taxon>Arthropoda</taxon>
        <taxon>Hexapoda</taxon>
        <taxon>Insecta</taxon>
        <taxon>Pterygota</taxon>
        <taxon>Neoptera</taxon>
        <taxon>Endopterygota</taxon>
        <taxon>Hymenoptera</taxon>
        <taxon>Apocrita</taxon>
        <taxon>Proctotrupomorpha</taxon>
        <taxon>Chalcidoidea</taxon>
        <taxon>Trichogrammatidae</taxon>
        <taxon>Trichogramma</taxon>
    </lineage>
</organism>
<evidence type="ECO:0000256" key="2">
    <source>
        <dbReference type="ARBA" id="ARBA00012417"/>
    </source>
</evidence>
<evidence type="ECO:0000256" key="10">
    <source>
        <dbReference type="ARBA" id="ARBA00023242"/>
    </source>
</evidence>
<dbReference type="CDD" id="cd18795">
    <property type="entry name" value="SF2_C_Ski2"/>
    <property type="match status" value="1"/>
</dbReference>
<feature type="domain" description="Helicase C-terminal" evidence="14">
    <location>
        <begin position="225"/>
        <end position="386"/>
    </location>
</feature>
<dbReference type="PROSITE" id="PS51194">
    <property type="entry name" value="HELICASE_CTER"/>
    <property type="match status" value="1"/>
</dbReference>
<dbReference type="Gene3D" id="3.30.70.370">
    <property type="match status" value="1"/>
</dbReference>
<feature type="compositionally biased region" description="Basic and acidic residues" evidence="12">
    <location>
        <begin position="1220"/>
        <end position="1236"/>
    </location>
</feature>
<dbReference type="PROSITE" id="PS51192">
    <property type="entry name" value="HELICASE_ATP_BIND_1"/>
    <property type="match status" value="1"/>
</dbReference>
<keyword evidence="8" id="KW-0239">DNA-directed DNA polymerase</keyword>
<dbReference type="GO" id="GO:0006261">
    <property type="term" value="P:DNA-templated DNA replication"/>
    <property type="evidence" value="ECO:0007669"/>
    <property type="project" value="InterPro"/>
</dbReference>
<dbReference type="InterPro" id="IPR036390">
    <property type="entry name" value="WH_DNA-bd_sf"/>
</dbReference>
<keyword evidence="9" id="KW-0234">DNA repair</keyword>
<dbReference type="GO" id="GO:0097681">
    <property type="term" value="P:double-strand break repair via alternative nonhomologous end joining"/>
    <property type="evidence" value="ECO:0007669"/>
    <property type="project" value="TreeGrafter"/>
</dbReference>
<evidence type="ECO:0000256" key="3">
    <source>
        <dbReference type="ARBA" id="ARBA00022679"/>
    </source>
</evidence>
<dbReference type="InterPro" id="IPR027417">
    <property type="entry name" value="P-loop_NTPase"/>
</dbReference>
<dbReference type="FunFam" id="3.40.50.300:FF:000813">
    <property type="entry name" value="helicase POLQ-like isoform X1"/>
    <property type="match status" value="1"/>
</dbReference>
<feature type="region of interest" description="Disordered" evidence="12">
    <location>
        <begin position="1207"/>
        <end position="1236"/>
    </location>
</feature>
<evidence type="ECO:0000256" key="6">
    <source>
        <dbReference type="ARBA" id="ARBA00022763"/>
    </source>
</evidence>
<dbReference type="PROSITE" id="PS00447">
    <property type="entry name" value="DNA_POLYMERASE_A"/>
    <property type="match status" value="1"/>
</dbReference>
<dbReference type="InterPro" id="IPR014001">
    <property type="entry name" value="Helicase_ATP-bd"/>
</dbReference>
<dbReference type="Pfam" id="PF00271">
    <property type="entry name" value="Helicase_C"/>
    <property type="match status" value="1"/>
</dbReference>
<dbReference type="SMART" id="SM00482">
    <property type="entry name" value="POLAc"/>
    <property type="match status" value="1"/>
</dbReference>
<sequence length="1657" mass="186462">MFPWQVECLANKKILLDNKNLVYSAPTSAGKTLVSELLILKTVLERRKKVIFILPFVSVVREKMFYLQDLLSDSGVRVEGFMGGVAPAGGFQSVHIAIATIEKANSLINRLMQDGDLDTLGAVVIDELHLLGDPGRGYILELLLTKLKYMSDSFEHIDIQLIGMSATLPNLPLIAEWLNAELYHTDFRPIPLEERCKIGLSIMNKEFNLVEELTVAPDIIDDLDNVIQLCIETISTGRGTLIFCPTKNWCEKLAVQMAATFFQPFSFGVAFHHAGLTMDERDIIEGAFRTGSLKVLVATSTLSSGVNLPARRVIIRSPMFNGNVIDKLTYQQMIGRAGRMGKDTAGESILICKNTERSVAEKLIKSTLEPIKSCLKSSGPLIRALLEAIASQVVKTPADLDRYSKCTFVYKCEDSGVKSMVEEAVEFLVANEFLLVKNANDNNEEQRMMATCLGKACLSASIPPRDALFLFEELQRARKCFVLDTELHVVYLVTPFNSSGQINQIDWMSFMEQWRKLSESERRVGNLVGVEERFIMSAMRGIIKSEKALSIHRRFFTALALHDLVREVPLNAVCRKYNCSRGLLQSLQQSSATFSGMVTSFCKELKWDCMELLFAQFQTRLQFGVQRELLDLLRLPSINGLRARSLFKQGITTVGELVLASEIEIEEALEKALPFESEKDFDGGNKAEVEKKMKMRTIFITGKDGLTAREAARIVINEARLLVKNELGLQDVKWSQNNDEGSSPTSPASSCFSPTAEAISLQPLSLIQEVTPQQPNTCINAKEEENNFDSKVKTGAIEAQTLDKSMKFTENNDAKQVTVELQNKLSLGHVDNRFSGDLISQDIINESDKEQPEKSTRTLRSRLTSKNKSVQKSKTVTNMTIFTVDFQDDLDSYFVESSQNTGMTLKSKINAQTARIVEKMESLKKSKQISICSVDFQDSKMDGESVLQKVSKVNDDITVENINFTENSLSKNPPFNQKKCLKLNSNIQTKNVTLSSRNLRSRTIDIIESDDNHRVTHNEILKVENQKSDCKVELENNLVSIRSIDFQDSDIKQIKPTKQDSEEFRVESFLNMSSGALNELLKSTDKKTDDADIFQKPTTLLNYTPKVKEKKRESASSINSSKSMSLFSDSSFLDAQICSVLEKNVIEGSCLIDFENSEFSQNQRKSQNVPSTNSQSKEKNSITSSQKISNINAVEELLFSPRKFRTFSNEKGSSTQQQIRRTEDDQSKNIRTEGDKRVTKKTIIESDSKENSPTVTRSKYIFARKSDEQSPIAGIRSYNKRVPIKTAVGSRKSFPFSGKKIQFLFSKGCFTGMLIQHCFRNKYYMYNNSLLKRKDHFPIITIRKKNGRIHSQCITYTVTGRISMHEPNLQTIPRDFKSDISGYVLSPRMAFIPSEGNIMLSADFCQLELRILAHFSKDPVLYELMLQENGDIFKNIAARLNNVAEEMVDDDMRQRAKQLCYAMIYGMGAKSLAETLSISESEAKDYLEMFMSTYKGIKSWLKSIAEQARIDGFVNTITGRKRVLPNINSNVAAIKSQAERQAVNTKVQGSAADIAKKAMVLIEDQIRKHFSCMPITPLKFPSSKKKLEDNSDKATPNGGFLILQLHDELIYEVNPNDLPVIAKIVKESMERAFKLRVPLPVKVKIGTAWGNLEEYKV</sequence>
<dbReference type="InterPro" id="IPR001650">
    <property type="entry name" value="Helicase_C-like"/>
</dbReference>
<keyword evidence="7" id="KW-0067">ATP-binding</keyword>
<dbReference type="Pfam" id="PF21099">
    <property type="entry name" value="POLQ_helical"/>
    <property type="match status" value="1"/>
</dbReference>
<evidence type="ECO:0000256" key="11">
    <source>
        <dbReference type="ARBA" id="ARBA00049244"/>
    </source>
</evidence>
<dbReference type="Gene3D" id="3.40.50.300">
    <property type="entry name" value="P-loop containing nucleotide triphosphate hydrolases"/>
    <property type="match status" value="2"/>
</dbReference>
<dbReference type="EC" id="2.7.7.7" evidence="2"/>
<accession>A0A6H5IDF3</accession>
<keyword evidence="10" id="KW-0539">Nucleus</keyword>
<name>A0A6H5IDF3_9HYME</name>
<dbReference type="SMART" id="SM00490">
    <property type="entry name" value="HELICc"/>
    <property type="match status" value="1"/>
</dbReference>
<evidence type="ECO:0000259" key="13">
    <source>
        <dbReference type="PROSITE" id="PS51192"/>
    </source>
</evidence>
<dbReference type="SUPFAM" id="SSF52540">
    <property type="entry name" value="P-loop containing nucleoside triphosphate hydrolases"/>
    <property type="match status" value="1"/>
</dbReference>
<dbReference type="InterPro" id="IPR002298">
    <property type="entry name" value="DNA_polymerase_A"/>
</dbReference>
<dbReference type="InterPro" id="IPR043502">
    <property type="entry name" value="DNA/RNA_pol_sf"/>
</dbReference>
<dbReference type="SUPFAM" id="SSF158702">
    <property type="entry name" value="Sec63 N-terminal domain-like"/>
    <property type="match status" value="1"/>
</dbReference>
<dbReference type="OrthoDB" id="2320933at2759"/>
<evidence type="ECO:0000256" key="9">
    <source>
        <dbReference type="ARBA" id="ARBA00023204"/>
    </source>
</evidence>
<reference evidence="15 16" key="1">
    <citation type="submission" date="2020-02" db="EMBL/GenBank/DDBJ databases">
        <authorList>
            <person name="Ferguson B K."/>
        </authorList>
    </citation>
    <scope>NUCLEOTIDE SEQUENCE [LARGE SCALE GENOMIC DNA]</scope>
</reference>
<dbReference type="GO" id="GO:0003677">
    <property type="term" value="F:DNA binding"/>
    <property type="evidence" value="ECO:0007669"/>
    <property type="project" value="InterPro"/>
</dbReference>
<feature type="region of interest" description="Disordered" evidence="12">
    <location>
        <begin position="734"/>
        <end position="754"/>
    </location>
</feature>
<keyword evidence="3" id="KW-0808">Transferase</keyword>
<feature type="region of interest" description="Disordered" evidence="12">
    <location>
        <begin position="1161"/>
        <end position="1186"/>
    </location>
</feature>
<dbReference type="Gene3D" id="1.10.3380.20">
    <property type="match status" value="1"/>
</dbReference>
<feature type="compositionally biased region" description="Basic and acidic residues" evidence="12">
    <location>
        <begin position="847"/>
        <end position="856"/>
    </location>
</feature>
<dbReference type="InterPro" id="IPR046931">
    <property type="entry name" value="HTH_61"/>
</dbReference>
<keyword evidence="4" id="KW-0548">Nucleotidyltransferase</keyword>
<dbReference type="PRINTS" id="PR00868">
    <property type="entry name" value="DNAPOLI"/>
</dbReference>
<dbReference type="Pfam" id="PF20470">
    <property type="entry name" value="HTH_61"/>
    <property type="match status" value="1"/>
</dbReference>
<dbReference type="PANTHER" id="PTHR10133">
    <property type="entry name" value="DNA POLYMERASE I"/>
    <property type="match status" value="1"/>
</dbReference>
<dbReference type="InterPro" id="IPR048960">
    <property type="entry name" value="POLQ-like_helical"/>
</dbReference>
<dbReference type="CDD" id="cd18026">
    <property type="entry name" value="DEXHc_POLQ-like"/>
    <property type="match status" value="1"/>
</dbReference>
<dbReference type="SMART" id="SM00487">
    <property type="entry name" value="DEXDc"/>
    <property type="match status" value="1"/>
</dbReference>
<feature type="domain" description="Helicase ATP-binding" evidence="13">
    <location>
        <begin position="12"/>
        <end position="186"/>
    </location>
</feature>
<keyword evidence="5" id="KW-0547">Nucleotide-binding</keyword>
<feature type="compositionally biased region" description="Polar residues" evidence="12">
    <location>
        <begin position="1207"/>
        <end position="1219"/>
    </location>
</feature>
<evidence type="ECO:0000256" key="12">
    <source>
        <dbReference type="SAM" id="MobiDB-lite"/>
    </source>
</evidence>